<feature type="compositionally biased region" description="Basic and acidic residues" evidence="1">
    <location>
        <begin position="14"/>
        <end position="29"/>
    </location>
</feature>
<evidence type="ECO:0000256" key="1">
    <source>
        <dbReference type="SAM" id="MobiDB-lite"/>
    </source>
</evidence>
<reference evidence="2" key="1">
    <citation type="submission" date="2022-04" db="EMBL/GenBank/DDBJ databases">
        <title>Carnegiea gigantea Genome sequencing and assembly v2.</title>
        <authorList>
            <person name="Copetti D."/>
            <person name="Sanderson M.J."/>
            <person name="Burquez A."/>
            <person name="Wojciechowski M.F."/>
        </authorList>
    </citation>
    <scope>NUCLEOTIDE SEQUENCE</scope>
    <source>
        <strain evidence="2">SGP5-SGP5p</strain>
        <tissue evidence="2">Aerial part</tissue>
    </source>
</reference>
<protein>
    <submittedName>
        <fullName evidence="2">Uncharacterized protein</fullName>
    </submittedName>
</protein>
<dbReference type="EMBL" id="JAKOGI010001424">
    <property type="protein sequence ID" value="KAJ8425692.1"/>
    <property type="molecule type" value="Genomic_DNA"/>
</dbReference>
<feature type="region of interest" description="Disordered" evidence="1">
    <location>
        <begin position="1"/>
        <end position="93"/>
    </location>
</feature>
<comment type="caution">
    <text evidence="2">The sequence shown here is derived from an EMBL/GenBank/DDBJ whole genome shotgun (WGS) entry which is preliminary data.</text>
</comment>
<feature type="compositionally biased region" description="Basic residues" evidence="1">
    <location>
        <begin position="40"/>
        <end position="51"/>
    </location>
</feature>
<sequence length="174" mass="19008">MEKDVDLTLECDTEQPHADDIGEEGDVRMAGEGSNSSIAKRIRRSPRRRQPLAKQISPFVTPAAAPHTGSIEWGMHTRPKNGSGRRPLTQAKRKRWKRYGVAYDRQTTDMAVVVPVVATGSPDHGLRGIHDMMGYSKEAQDRRGAVTVRDSETMATVDATGAPISQCTSSAYGC</sequence>
<keyword evidence="3" id="KW-1185">Reference proteome</keyword>
<name>A0A9Q1GQF4_9CARY</name>
<proteinExistence type="predicted"/>
<evidence type="ECO:0000313" key="2">
    <source>
        <dbReference type="EMBL" id="KAJ8425692.1"/>
    </source>
</evidence>
<dbReference type="AlphaFoldDB" id="A0A9Q1GQF4"/>
<organism evidence="2 3">
    <name type="scientific">Carnegiea gigantea</name>
    <dbReference type="NCBI Taxonomy" id="171969"/>
    <lineage>
        <taxon>Eukaryota</taxon>
        <taxon>Viridiplantae</taxon>
        <taxon>Streptophyta</taxon>
        <taxon>Embryophyta</taxon>
        <taxon>Tracheophyta</taxon>
        <taxon>Spermatophyta</taxon>
        <taxon>Magnoliopsida</taxon>
        <taxon>eudicotyledons</taxon>
        <taxon>Gunneridae</taxon>
        <taxon>Pentapetalae</taxon>
        <taxon>Caryophyllales</taxon>
        <taxon>Cactineae</taxon>
        <taxon>Cactaceae</taxon>
        <taxon>Cactoideae</taxon>
        <taxon>Echinocereeae</taxon>
        <taxon>Carnegiea</taxon>
    </lineage>
</organism>
<gene>
    <name evidence="2" type="ORF">Cgig2_026214</name>
</gene>
<accession>A0A9Q1GQF4</accession>
<evidence type="ECO:0000313" key="3">
    <source>
        <dbReference type="Proteomes" id="UP001153076"/>
    </source>
</evidence>
<dbReference type="Proteomes" id="UP001153076">
    <property type="component" value="Unassembled WGS sequence"/>
</dbReference>